<evidence type="ECO:0000256" key="5">
    <source>
        <dbReference type="ARBA" id="ARBA00023194"/>
    </source>
</evidence>
<proteinExistence type="predicted"/>
<evidence type="ECO:0000256" key="7">
    <source>
        <dbReference type="SAM" id="MobiDB-lite"/>
    </source>
</evidence>
<dbReference type="InterPro" id="IPR050091">
    <property type="entry name" value="PKS_NRPS_Biosynth_Enz"/>
</dbReference>
<feature type="region of interest" description="Disordered" evidence="7">
    <location>
        <begin position="1853"/>
        <end position="1903"/>
    </location>
</feature>
<dbReference type="SUPFAM" id="SSF53901">
    <property type="entry name" value="Thiolase-like"/>
    <property type="match status" value="1"/>
</dbReference>
<dbReference type="Gene3D" id="3.40.366.10">
    <property type="entry name" value="Malonyl-Coenzyme A Acyl Carrier Protein, domain 2"/>
    <property type="match status" value="1"/>
</dbReference>
<dbReference type="PANTHER" id="PTHR43775:SF37">
    <property type="entry name" value="SI:DKEY-61P9.11"/>
    <property type="match status" value="1"/>
</dbReference>
<dbReference type="InterPro" id="IPR018201">
    <property type="entry name" value="Ketoacyl_synth_AS"/>
</dbReference>
<organism evidence="10 11">
    <name type="scientific">Streptomyces roseoviridis</name>
    <dbReference type="NCBI Taxonomy" id="67361"/>
    <lineage>
        <taxon>Bacteria</taxon>
        <taxon>Bacillati</taxon>
        <taxon>Actinomycetota</taxon>
        <taxon>Actinomycetes</taxon>
        <taxon>Kitasatosporales</taxon>
        <taxon>Streptomycetaceae</taxon>
        <taxon>Streptomyces</taxon>
    </lineage>
</organism>
<evidence type="ECO:0000256" key="1">
    <source>
        <dbReference type="ARBA" id="ARBA00001957"/>
    </source>
</evidence>
<feature type="compositionally biased region" description="Low complexity" evidence="7">
    <location>
        <begin position="1876"/>
        <end position="1894"/>
    </location>
</feature>
<dbReference type="InterPro" id="IPR014043">
    <property type="entry name" value="Acyl_transferase_dom"/>
</dbReference>
<dbReference type="InterPro" id="IPR023213">
    <property type="entry name" value="CAT-like_dom_sf"/>
</dbReference>
<dbReference type="SUPFAM" id="SSF47336">
    <property type="entry name" value="ACP-like"/>
    <property type="match status" value="1"/>
</dbReference>
<dbReference type="InterPro" id="IPR014031">
    <property type="entry name" value="Ketoacyl_synth_C"/>
</dbReference>
<dbReference type="Gene3D" id="3.30.559.30">
    <property type="entry name" value="Nonribosomal peptide synthetase, condensation domain"/>
    <property type="match status" value="1"/>
</dbReference>
<dbReference type="InterPro" id="IPR036736">
    <property type="entry name" value="ACP-like_sf"/>
</dbReference>
<dbReference type="PROSITE" id="PS00606">
    <property type="entry name" value="KS3_1"/>
    <property type="match status" value="1"/>
</dbReference>
<dbReference type="SUPFAM" id="SSF52151">
    <property type="entry name" value="FabD/lysophospholipase-like"/>
    <property type="match status" value="1"/>
</dbReference>
<dbReference type="Pfam" id="PF00550">
    <property type="entry name" value="PP-binding"/>
    <property type="match status" value="1"/>
</dbReference>
<feature type="domain" description="Carrier" evidence="8">
    <location>
        <begin position="1330"/>
        <end position="1405"/>
    </location>
</feature>
<dbReference type="InterPro" id="IPR009081">
    <property type="entry name" value="PP-bd_ACP"/>
</dbReference>
<dbReference type="Gene3D" id="3.40.50.720">
    <property type="entry name" value="NAD(P)-binding Rossmann-like Domain"/>
    <property type="match status" value="1"/>
</dbReference>
<dbReference type="Pfam" id="PF00668">
    <property type="entry name" value="Condensation"/>
    <property type="match status" value="1"/>
</dbReference>
<name>A0ABV5QY46_9ACTN</name>
<reference evidence="10 11" key="1">
    <citation type="submission" date="2024-09" db="EMBL/GenBank/DDBJ databases">
        <authorList>
            <person name="Sun Q."/>
            <person name="Mori K."/>
        </authorList>
    </citation>
    <scope>NUCLEOTIDE SEQUENCE [LARGE SCALE GENOMIC DNA]</scope>
    <source>
        <strain evidence="10 11">JCM 4414</strain>
    </source>
</reference>
<dbReference type="SUPFAM" id="SSF52777">
    <property type="entry name" value="CoA-dependent acyltransferases"/>
    <property type="match status" value="2"/>
</dbReference>
<dbReference type="SMART" id="SM00825">
    <property type="entry name" value="PKS_KS"/>
    <property type="match status" value="1"/>
</dbReference>
<dbReference type="InterPro" id="IPR006162">
    <property type="entry name" value="Ppantetheine_attach_site"/>
</dbReference>
<dbReference type="InterPro" id="IPR020806">
    <property type="entry name" value="PKS_PP-bd"/>
</dbReference>
<sequence>MNAAHEGLAPIAVIGMAGRFPRSADIDEFWAHCVAGDDCVSRWDTHSEEGGRVAASGLLEDADAFDAEFFGVSPAEAELLDPQHRVFLELAWQALESAAVVPGGEEVVSVYAASAPSRYRPALSGPGSENERYQRMIANSPDFLATRVAYLLDLHGEAVNVQTGCSSSLVAVHLAAQSLRSGLTDVALAGGVSLDPDQHGGYVYQEGMIASPDGRCLPFDARSNGTVPANGAGVVVLQRLEDALAQGRPVQAVIRATATNNDGRAKSSFMAPTVRGQSEVIATALALADVEPESIGYYEAHGTGTRLGDPIEIEAARRAYELFTDKTGFAALGSLKSNFGHLDRAAGVAGLIKAVCAVRDGVLPPLTGFREPNPDLHLDTSPFRIPREAEPWPEADRRAAVSSFGVGGTNAHAIVERHRPEAAAPATAHPAAPVVLPLSAHDSRALARGKEALAELLEGAAPPALSAVAHTLAAGRTVHAARTAVVARTGAEAAAALRQAAAGPVSGGADGADGPVVLTFPGQAGRNDTEVREIYERFAEFREEIDACAAVLGHTGPELLSGLTGPPTSPAGASTAGNPYQPALVAVEIAHARLLAAAGVRVAAVTGSSLGEFAAAYQAGVFDRDGLMRLLHERDRLMRATAEGAMTAVAGGARLVEDLLGPELSLAGENAPDRVVLAGTPGAVARAEELLTAGGHRCRRLPGGIAFHSPLMEPVIAPFREAVRRAAPRPPRLPVASSLTGRWLRPEESVDPEHWVRHLREPIRLAGAFATLLEAGHRRFVEAGPGTALTGLLLRNATDTVSPLAVSVSGSDGTGGFTGLATALAALWQDGVTIDWDAVNKTAREPFVTLPGHVFDRRGRYWNHRPDADGAAPGNRRAATLDVPEWRVSPRAGRLGDLPPRVALLTRGGPLADAVARLLADAGSTVVPGDGARPADAVVDLRWAEKEQTPHPEPRLGTDVDAWLAEGLWDPARELLTRRPLPAAYFLVTRGLTPVLPAEGASAAAAAGLGLVRCLPHEVPGLRTHLVDVGAGDTAAAAATAVLAELAAPDPRDVAYRNGTRFTLHHRAAVAGERDVVREGGTYLVLGGTGRLGAVVADAISREAPATVLLAGRDPGRSLGKAQQEMVDAARRRGCTVRTVRLDVTDEQALRAVLAEADREFGRVDGVFHLAGHTDTEEFPLLQEALADPSSRVAEAKVRGATVLAEVLRDRSCDFVVLFSSISTVLGGLGFGPYVSANAYLDALAVRERARTGVPWTSIGWDGWSADLRPADGALDGAEGSRLLRRALRVSAPVTVAAVSDTETRRAGVRAALARVARDTVTHGGAAGGDEPGQVLCTVLETVEKVLGRAPDDPDKSLRMLGADSLQMMQIAAGLQAALGVEVPLAALIRARSVRELETVCAAARTPDDDGRPSEAAAGADELASVQQRLWYLWQLDPQEANYNVPFGWCLPGVAPQRVVTAVRALLERHAALRTTYDVDATGTPRRRVTGPEAVDIESVELAGGGEAECEAEFLAHAQEFIGRPFDLTSASVRVLVAGSGEAPQPRTSRVLLVCHHIAVDAWSVELIRGDLEELLTPGGPAALPEPTSSYDDFVLAERKFRDSAAHRRQVAHWTEATRGIEPVAPPADAVAADGSRGAAGEALAALSPDVLAELRRVAAQADSTLYTLALTALTLALSEWCGRDEVVLGTNLANRNLPGLDSVVGMFVDPVVLRVRPRPEGGDGTLGASLSAVREAFLTALDHSELPYQEVVRVSGLGGRGAENPLFSVIATMFDGQPRPRPDGAPEMRPLRLPAQSRVKFRLSVEFLPGPDGLALQVLYPTEHYLPETVQRFADRVMGLLDALARDGLDAVAEPPAPAGAGTTARRRFSERFARSAPAAAPDPAAVPDANPRTPLIEGDPR</sequence>
<dbReference type="InterPro" id="IPR020841">
    <property type="entry name" value="PKS_Beta-ketoAc_synthase_dom"/>
</dbReference>
<dbReference type="SUPFAM" id="SSF51735">
    <property type="entry name" value="NAD(P)-binding Rossmann-fold domains"/>
    <property type="match status" value="2"/>
</dbReference>
<evidence type="ECO:0000256" key="2">
    <source>
        <dbReference type="ARBA" id="ARBA00022450"/>
    </source>
</evidence>
<evidence type="ECO:0000313" key="11">
    <source>
        <dbReference type="Proteomes" id="UP001589716"/>
    </source>
</evidence>
<feature type="domain" description="Ketosynthase family 3 (KS3)" evidence="9">
    <location>
        <begin position="8"/>
        <end position="417"/>
    </location>
</feature>
<dbReference type="EMBL" id="JBHMCT010000020">
    <property type="protein sequence ID" value="MFB9558309.1"/>
    <property type="molecule type" value="Genomic_DNA"/>
</dbReference>
<keyword evidence="4" id="KW-0808">Transferase</keyword>
<dbReference type="Gene3D" id="3.30.70.3290">
    <property type="match status" value="1"/>
</dbReference>
<dbReference type="PROSITE" id="PS52004">
    <property type="entry name" value="KS3_2"/>
    <property type="match status" value="1"/>
</dbReference>
<evidence type="ECO:0000256" key="3">
    <source>
        <dbReference type="ARBA" id="ARBA00022553"/>
    </source>
</evidence>
<keyword evidence="11" id="KW-1185">Reference proteome</keyword>
<dbReference type="InterPro" id="IPR001242">
    <property type="entry name" value="Condensation_dom"/>
</dbReference>
<dbReference type="Pfam" id="PF00109">
    <property type="entry name" value="ketoacyl-synt"/>
    <property type="match status" value="1"/>
</dbReference>
<evidence type="ECO:0000256" key="4">
    <source>
        <dbReference type="ARBA" id="ARBA00022679"/>
    </source>
</evidence>
<dbReference type="CDD" id="cd00833">
    <property type="entry name" value="PKS"/>
    <property type="match status" value="1"/>
</dbReference>
<keyword evidence="5" id="KW-0045">Antibiotic biosynthesis</keyword>
<keyword evidence="3" id="KW-0597">Phosphoprotein</keyword>
<dbReference type="SMART" id="SM00823">
    <property type="entry name" value="PKS_PP"/>
    <property type="match status" value="1"/>
</dbReference>
<evidence type="ECO:0000259" key="8">
    <source>
        <dbReference type="PROSITE" id="PS50075"/>
    </source>
</evidence>
<dbReference type="Pfam" id="PF08659">
    <property type="entry name" value="KR"/>
    <property type="match status" value="1"/>
</dbReference>
<dbReference type="Gene3D" id="3.40.47.10">
    <property type="match status" value="1"/>
</dbReference>
<dbReference type="InterPro" id="IPR001227">
    <property type="entry name" value="Ac_transferase_dom_sf"/>
</dbReference>
<dbReference type="InterPro" id="IPR016036">
    <property type="entry name" value="Malonyl_transacylase_ACP-bd"/>
</dbReference>
<dbReference type="InterPro" id="IPR016035">
    <property type="entry name" value="Acyl_Trfase/lysoPLipase"/>
</dbReference>
<protein>
    <submittedName>
        <fullName evidence="10">SDR family NAD(P)-dependent oxidoreductase</fullName>
    </submittedName>
</protein>
<dbReference type="PROSITE" id="PS50075">
    <property type="entry name" value="CARRIER"/>
    <property type="match status" value="1"/>
</dbReference>
<accession>A0ABV5QY46</accession>
<dbReference type="InterPro" id="IPR036291">
    <property type="entry name" value="NAD(P)-bd_dom_sf"/>
</dbReference>
<dbReference type="Pfam" id="PF02801">
    <property type="entry name" value="Ketoacyl-synt_C"/>
    <property type="match status" value="1"/>
</dbReference>
<dbReference type="SMART" id="SM00822">
    <property type="entry name" value="PKS_KR"/>
    <property type="match status" value="1"/>
</dbReference>
<dbReference type="InterPro" id="IPR013968">
    <property type="entry name" value="PKS_KR"/>
</dbReference>
<dbReference type="Pfam" id="PF00698">
    <property type="entry name" value="Acyl_transf_1"/>
    <property type="match status" value="1"/>
</dbReference>
<dbReference type="RefSeq" id="WP_345483671.1">
    <property type="nucleotide sequence ID" value="NZ_BAAAWU010000001.1"/>
</dbReference>
<dbReference type="InterPro" id="IPR014030">
    <property type="entry name" value="Ketoacyl_synth_N"/>
</dbReference>
<dbReference type="InterPro" id="IPR057326">
    <property type="entry name" value="KR_dom"/>
</dbReference>
<evidence type="ECO:0000313" key="10">
    <source>
        <dbReference type="EMBL" id="MFB9558309.1"/>
    </source>
</evidence>
<dbReference type="SMART" id="SM00827">
    <property type="entry name" value="PKS_AT"/>
    <property type="match status" value="1"/>
</dbReference>
<dbReference type="PROSITE" id="PS00012">
    <property type="entry name" value="PHOSPHOPANTETHEINE"/>
    <property type="match status" value="1"/>
</dbReference>
<dbReference type="Proteomes" id="UP001589716">
    <property type="component" value="Unassembled WGS sequence"/>
</dbReference>
<gene>
    <name evidence="10" type="ORF">ACFFTP_29500</name>
</gene>
<dbReference type="Gene3D" id="1.10.1200.10">
    <property type="entry name" value="ACP-like"/>
    <property type="match status" value="1"/>
</dbReference>
<evidence type="ECO:0000259" key="9">
    <source>
        <dbReference type="PROSITE" id="PS52004"/>
    </source>
</evidence>
<keyword evidence="6" id="KW-0012">Acyltransferase</keyword>
<dbReference type="InterPro" id="IPR016039">
    <property type="entry name" value="Thiolase-like"/>
</dbReference>
<dbReference type="Gene3D" id="3.30.559.10">
    <property type="entry name" value="Chloramphenicol acetyltransferase-like domain"/>
    <property type="match status" value="1"/>
</dbReference>
<dbReference type="InterPro" id="IPR032821">
    <property type="entry name" value="PKS_assoc"/>
</dbReference>
<dbReference type="SUPFAM" id="SSF55048">
    <property type="entry name" value="Probable ACP-binding domain of malonyl-CoA ACP transacylase"/>
    <property type="match status" value="1"/>
</dbReference>
<evidence type="ECO:0000256" key="6">
    <source>
        <dbReference type="ARBA" id="ARBA00023315"/>
    </source>
</evidence>
<dbReference type="Pfam" id="PF16197">
    <property type="entry name" value="KAsynt_C_assoc"/>
    <property type="match status" value="1"/>
</dbReference>
<dbReference type="PANTHER" id="PTHR43775">
    <property type="entry name" value="FATTY ACID SYNTHASE"/>
    <property type="match status" value="1"/>
</dbReference>
<comment type="caution">
    <text evidence="10">The sequence shown here is derived from an EMBL/GenBank/DDBJ whole genome shotgun (WGS) entry which is preliminary data.</text>
</comment>
<keyword evidence="2" id="KW-0596">Phosphopantetheine</keyword>
<comment type="cofactor">
    <cofactor evidence="1">
        <name>pantetheine 4'-phosphate</name>
        <dbReference type="ChEBI" id="CHEBI:47942"/>
    </cofactor>
</comment>